<gene>
    <name evidence="2" type="ORF">A2Y83_00925</name>
</gene>
<dbReference type="PANTHER" id="PTHR43852:SF3">
    <property type="entry name" value="NUCLEOTIDYLTRANSFERASE"/>
    <property type="match status" value="1"/>
</dbReference>
<reference evidence="2 3" key="1">
    <citation type="journal article" date="2016" name="Nat. Commun.">
        <title>Thousands of microbial genomes shed light on interconnected biogeochemical processes in an aquifer system.</title>
        <authorList>
            <person name="Anantharaman K."/>
            <person name="Brown C.T."/>
            <person name="Hug L.A."/>
            <person name="Sharon I."/>
            <person name="Castelle C.J."/>
            <person name="Probst A.J."/>
            <person name="Thomas B.C."/>
            <person name="Singh A."/>
            <person name="Wilkins M.J."/>
            <person name="Karaoz U."/>
            <person name="Brodie E.L."/>
            <person name="Williams K.H."/>
            <person name="Hubbard S.S."/>
            <person name="Banfield J.F."/>
        </authorList>
    </citation>
    <scope>NUCLEOTIDE SEQUENCE [LARGE SCALE GENOMIC DNA]</scope>
</reference>
<dbReference type="EMBL" id="MFFS01000038">
    <property type="protein sequence ID" value="OGF22150.1"/>
    <property type="molecule type" value="Genomic_DNA"/>
</dbReference>
<proteinExistence type="predicted"/>
<dbReference type="InterPro" id="IPR043519">
    <property type="entry name" value="NT_sf"/>
</dbReference>
<accession>A0A1F5S604</accession>
<dbReference type="PANTHER" id="PTHR43852">
    <property type="entry name" value="NUCLEOTIDYLTRANSFERASE"/>
    <property type="match status" value="1"/>
</dbReference>
<dbReference type="Proteomes" id="UP000178323">
    <property type="component" value="Unassembled WGS sequence"/>
</dbReference>
<dbReference type="NCBIfam" id="NF047752">
    <property type="entry name" value="MntA_antitoxin"/>
    <property type="match status" value="1"/>
</dbReference>
<dbReference type="SUPFAM" id="SSF81301">
    <property type="entry name" value="Nucleotidyltransferase"/>
    <property type="match status" value="1"/>
</dbReference>
<comment type="caution">
    <text evidence="2">The sequence shown here is derived from an EMBL/GenBank/DDBJ whole genome shotgun (WGS) entry which is preliminary data.</text>
</comment>
<evidence type="ECO:0000259" key="1">
    <source>
        <dbReference type="Pfam" id="PF18765"/>
    </source>
</evidence>
<dbReference type="CDD" id="cd05403">
    <property type="entry name" value="NT_KNTase_like"/>
    <property type="match status" value="1"/>
</dbReference>
<sequence length="132" mass="15375">MKKISKAKIKEIAEKYDINTVYLFGSQAIGDIHENSDYDFAAQFSENIKENKYFDLKLKIMSDIMRLVKSDKVDLVILNEQKSPLALKYRIIKDGKVLFVDDDIKRSRMETRIMSFYFDRQAHLQSLGLASV</sequence>
<name>A0A1F5S604_9BACT</name>
<protein>
    <recommendedName>
        <fullName evidence="1">Polymerase beta nucleotidyltransferase domain-containing protein</fullName>
    </recommendedName>
</protein>
<evidence type="ECO:0000313" key="2">
    <source>
        <dbReference type="EMBL" id="OGF22150.1"/>
    </source>
</evidence>
<organism evidence="2 3">
    <name type="scientific">Candidatus Falkowbacteria bacterium RBG_13_39_14</name>
    <dbReference type="NCBI Taxonomy" id="1797985"/>
    <lineage>
        <taxon>Bacteria</taxon>
        <taxon>Candidatus Falkowiibacteriota</taxon>
    </lineage>
</organism>
<dbReference type="Pfam" id="PF18765">
    <property type="entry name" value="Polbeta"/>
    <property type="match status" value="1"/>
</dbReference>
<dbReference type="InterPro" id="IPR041633">
    <property type="entry name" value="Polbeta"/>
</dbReference>
<evidence type="ECO:0000313" key="3">
    <source>
        <dbReference type="Proteomes" id="UP000178323"/>
    </source>
</evidence>
<dbReference type="Gene3D" id="3.30.460.10">
    <property type="entry name" value="Beta Polymerase, domain 2"/>
    <property type="match status" value="1"/>
</dbReference>
<dbReference type="InterPro" id="IPR052930">
    <property type="entry name" value="TA_antitoxin_MntA"/>
</dbReference>
<feature type="domain" description="Polymerase beta nucleotidyltransferase" evidence="1">
    <location>
        <begin position="8"/>
        <end position="103"/>
    </location>
</feature>
<dbReference type="STRING" id="1797985.A2Y83_00925"/>
<dbReference type="AlphaFoldDB" id="A0A1F5S604"/>